<name>A0A6A6Z565_9PEZI</name>
<protein>
    <recommendedName>
        <fullName evidence="1">F-box domain-containing protein</fullName>
    </recommendedName>
</protein>
<dbReference type="Pfam" id="PF12937">
    <property type="entry name" value="F-box-like"/>
    <property type="match status" value="1"/>
</dbReference>
<dbReference type="Gene3D" id="1.20.1280.50">
    <property type="match status" value="1"/>
</dbReference>
<dbReference type="Gene3D" id="3.80.10.10">
    <property type="entry name" value="Ribonuclease Inhibitor"/>
    <property type="match status" value="1"/>
</dbReference>
<reference evidence="4" key="2">
    <citation type="submission" date="2020-04" db="EMBL/GenBank/DDBJ databases">
        <authorList>
            <consortium name="NCBI Genome Project"/>
        </authorList>
    </citation>
    <scope>NUCLEOTIDE SEQUENCE</scope>
    <source>
        <strain evidence="4">CBS 304.34</strain>
    </source>
</reference>
<reference evidence="4" key="3">
    <citation type="submission" date="2025-04" db="UniProtKB">
        <authorList>
            <consortium name="RefSeq"/>
        </authorList>
    </citation>
    <scope>IDENTIFICATION</scope>
    <source>
        <strain evidence="4">CBS 304.34</strain>
    </source>
</reference>
<dbReference type="SUPFAM" id="SSF81383">
    <property type="entry name" value="F-box domain"/>
    <property type="match status" value="1"/>
</dbReference>
<keyword evidence="3" id="KW-1185">Reference proteome</keyword>
<dbReference type="InterPro" id="IPR036047">
    <property type="entry name" value="F-box-like_dom_sf"/>
</dbReference>
<dbReference type="InterPro" id="IPR032675">
    <property type="entry name" value="LRR_dom_sf"/>
</dbReference>
<feature type="domain" description="F-box" evidence="1">
    <location>
        <begin position="1"/>
        <end position="49"/>
    </location>
</feature>
<evidence type="ECO:0000259" key="1">
    <source>
        <dbReference type="PROSITE" id="PS50181"/>
    </source>
</evidence>
<accession>A0A6A6Z565</accession>
<dbReference type="RefSeq" id="XP_033582361.1">
    <property type="nucleotide sequence ID" value="XM_033723355.1"/>
</dbReference>
<reference evidence="2 4" key="1">
    <citation type="journal article" date="2020" name="Stud. Mycol.">
        <title>101 Dothideomycetes genomes: a test case for predicting lifestyles and emergence of pathogens.</title>
        <authorList>
            <person name="Haridas S."/>
            <person name="Albert R."/>
            <person name="Binder M."/>
            <person name="Bloem J."/>
            <person name="Labutti K."/>
            <person name="Salamov A."/>
            <person name="Andreopoulos B."/>
            <person name="Baker S."/>
            <person name="Barry K."/>
            <person name="Bills G."/>
            <person name="Bluhm B."/>
            <person name="Cannon C."/>
            <person name="Castanera R."/>
            <person name="Culley D."/>
            <person name="Daum C."/>
            <person name="Ezra D."/>
            <person name="Gonzalez J."/>
            <person name="Henrissat B."/>
            <person name="Kuo A."/>
            <person name="Liang C."/>
            <person name="Lipzen A."/>
            <person name="Lutzoni F."/>
            <person name="Magnuson J."/>
            <person name="Mondo S."/>
            <person name="Nolan M."/>
            <person name="Ohm R."/>
            <person name="Pangilinan J."/>
            <person name="Park H.-J."/>
            <person name="Ramirez L."/>
            <person name="Alfaro M."/>
            <person name="Sun H."/>
            <person name="Tritt A."/>
            <person name="Yoshinaga Y."/>
            <person name="Zwiers L.-H."/>
            <person name="Turgeon B."/>
            <person name="Goodwin S."/>
            <person name="Spatafora J."/>
            <person name="Crous P."/>
            <person name="Grigoriev I."/>
        </authorList>
    </citation>
    <scope>NUCLEOTIDE SEQUENCE</scope>
    <source>
        <strain evidence="2 4">CBS 304.34</strain>
    </source>
</reference>
<dbReference type="EMBL" id="MU003694">
    <property type="protein sequence ID" value="KAF2815397.1"/>
    <property type="molecule type" value="Genomic_DNA"/>
</dbReference>
<dbReference type="PROSITE" id="PS50181">
    <property type="entry name" value="FBOX"/>
    <property type="match status" value="1"/>
</dbReference>
<dbReference type="OrthoDB" id="5304354at2759"/>
<dbReference type="InterPro" id="IPR001810">
    <property type="entry name" value="F-box_dom"/>
</dbReference>
<dbReference type="GeneID" id="54464248"/>
<sequence>MTILLDLPNELLLSIFTYADPDDLVNFGVTCRHIFAVGEGPLREHRARLQKYHTVTCSDIEDECASWNLMYDVLLNPPVALYVRELELAAERKSEWETQEEWYAVAMEQSRNLDPAWRELVSYGNDGLVIECLLPRLLRLRELRYAPCGESSLFLDAAAKAARNYKEATLGSISLNSVPFQHLTTVSFAHWDTEGSMNYAWLLYFSRIPSVRSVKGHMVGYETYDLENQARLERDLLQSNATSLTMWYSAIGLNAFRALVMGMPKLRNFCYDHGGAIVDDYDFDAKAMFKILSKYTKDSLESLQIFDSSDIGYDDQETPHALLSKFKKLRTLDTDWDALLPDPDDDEDAALDDVELSQGFFEEVYSAPLVPEIARLLPSSLEELSLRKCGSDWFLVLKSLCEKKEEHCPKLRKLTFAITWEDDVGTQDAKVAELKEVAKKFELEVENCEENDFFQRGMLETLE</sequence>
<organism evidence="2">
    <name type="scientific">Mytilinidion resinicola</name>
    <dbReference type="NCBI Taxonomy" id="574789"/>
    <lineage>
        <taxon>Eukaryota</taxon>
        <taxon>Fungi</taxon>
        <taxon>Dikarya</taxon>
        <taxon>Ascomycota</taxon>
        <taxon>Pezizomycotina</taxon>
        <taxon>Dothideomycetes</taxon>
        <taxon>Pleosporomycetidae</taxon>
        <taxon>Mytilinidiales</taxon>
        <taxon>Mytilinidiaceae</taxon>
        <taxon>Mytilinidion</taxon>
    </lineage>
</organism>
<dbReference type="AlphaFoldDB" id="A0A6A6Z565"/>
<evidence type="ECO:0000313" key="4">
    <source>
        <dbReference type="RefSeq" id="XP_033582361.1"/>
    </source>
</evidence>
<evidence type="ECO:0000313" key="2">
    <source>
        <dbReference type="EMBL" id="KAF2815397.1"/>
    </source>
</evidence>
<dbReference type="Proteomes" id="UP000504636">
    <property type="component" value="Unplaced"/>
</dbReference>
<gene>
    <name evidence="2 4" type="ORF">BDZ99DRAFT_495165</name>
</gene>
<proteinExistence type="predicted"/>
<evidence type="ECO:0000313" key="3">
    <source>
        <dbReference type="Proteomes" id="UP000504636"/>
    </source>
</evidence>